<organism evidence="1 2">
    <name type="scientific">Eiseniibacteriota bacterium</name>
    <dbReference type="NCBI Taxonomy" id="2212470"/>
    <lineage>
        <taxon>Bacteria</taxon>
        <taxon>Candidatus Eiseniibacteriota</taxon>
    </lineage>
</organism>
<comment type="caution">
    <text evidence="1">The sequence shown here is derived from an EMBL/GenBank/DDBJ whole genome shotgun (WGS) entry which is preliminary data.</text>
</comment>
<accession>A0A956RRE3</accession>
<dbReference type="AlphaFoldDB" id="A0A956RRE3"/>
<gene>
    <name evidence="1" type="ORF">KC729_17525</name>
</gene>
<reference evidence="1" key="1">
    <citation type="submission" date="2020-04" db="EMBL/GenBank/DDBJ databases">
        <authorList>
            <person name="Zhang T."/>
        </authorList>
    </citation>
    <scope>NUCLEOTIDE SEQUENCE</scope>
    <source>
        <strain evidence="1">HKST-UBA01</strain>
    </source>
</reference>
<dbReference type="Proteomes" id="UP000697710">
    <property type="component" value="Unassembled WGS sequence"/>
</dbReference>
<name>A0A956RRE3_UNCEI</name>
<protein>
    <submittedName>
        <fullName evidence="1">Uncharacterized protein</fullName>
    </submittedName>
</protein>
<sequence length="128" mass="14571">MTKILTVLDGSLQRNHDDTWSWRDGSLEPRVTSVYLRDLYQFPVLRPESADACVEVPVERADRDFVALGWVLEERFPTVPVQDPDRPGTIRDVCLVPAPEWERRNQIPVGVAWLRGGDGGVEELIFVD</sequence>
<proteinExistence type="predicted"/>
<dbReference type="EMBL" id="JAGQHR010000719">
    <property type="protein sequence ID" value="MCA9729492.1"/>
    <property type="molecule type" value="Genomic_DNA"/>
</dbReference>
<reference evidence="1" key="2">
    <citation type="journal article" date="2021" name="Microbiome">
        <title>Successional dynamics and alternative stable states in a saline activated sludge microbial community over 9 years.</title>
        <authorList>
            <person name="Wang Y."/>
            <person name="Ye J."/>
            <person name="Ju F."/>
            <person name="Liu L."/>
            <person name="Boyd J.A."/>
            <person name="Deng Y."/>
            <person name="Parks D.H."/>
            <person name="Jiang X."/>
            <person name="Yin X."/>
            <person name="Woodcroft B.J."/>
            <person name="Tyson G.W."/>
            <person name="Hugenholtz P."/>
            <person name="Polz M.F."/>
            <person name="Zhang T."/>
        </authorList>
    </citation>
    <scope>NUCLEOTIDE SEQUENCE</scope>
    <source>
        <strain evidence="1">HKST-UBA01</strain>
    </source>
</reference>
<evidence type="ECO:0000313" key="2">
    <source>
        <dbReference type="Proteomes" id="UP000697710"/>
    </source>
</evidence>
<evidence type="ECO:0000313" key="1">
    <source>
        <dbReference type="EMBL" id="MCA9729492.1"/>
    </source>
</evidence>